<dbReference type="Gene3D" id="1.20.5.1030">
    <property type="entry name" value="Preprotein translocase secy subunit"/>
    <property type="match status" value="1"/>
</dbReference>
<dbReference type="GO" id="GO:0008320">
    <property type="term" value="F:protein transmembrane transporter activity"/>
    <property type="evidence" value="ECO:0007669"/>
    <property type="project" value="UniProtKB-UniRule"/>
</dbReference>
<name>A0A2D3WL95_9BACT</name>
<evidence type="ECO:0000256" key="9">
    <source>
        <dbReference type="HAMAP-Rule" id="MF_00422"/>
    </source>
</evidence>
<evidence type="ECO:0000256" key="6">
    <source>
        <dbReference type="ARBA" id="ARBA00022989"/>
    </source>
</evidence>
<dbReference type="NCBIfam" id="TIGR00964">
    <property type="entry name" value="secE_bact"/>
    <property type="match status" value="1"/>
</dbReference>
<dbReference type="EMBL" id="DLUI01000044">
    <property type="protein sequence ID" value="DAB39076.1"/>
    <property type="molecule type" value="Genomic_DNA"/>
</dbReference>
<keyword evidence="8 9" id="KW-0472">Membrane</keyword>
<dbReference type="Pfam" id="PF00584">
    <property type="entry name" value="SecE"/>
    <property type="match status" value="1"/>
</dbReference>
<dbReference type="GO" id="GO:0005886">
    <property type="term" value="C:plasma membrane"/>
    <property type="evidence" value="ECO:0007669"/>
    <property type="project" value="UniProtKB-SubCell"/>
</dbReference>
<dbReference type="PANTHER" id="PTHR33910">
    <property type="entry name" value="PROTEIN TRANSLOCASE SUBUNIT SECE"/>
    <property type="match status" value="1"/>
</dbReference>
<evidence type="ECO:0000256" key="7">
    <source>
        <dbReference type="ARBA" id="ARBA00023010"/>
    </source>
</evidence>
<proteinExistence type="inferred from homology"/>
<dbReference type="GO" id="GO:0043952">
    <property type="term" value="P:protein transport by the Sec complex"/>
    <property type="evidence" value="ECO:0007669"/>
    <property type="project" value="UniProtKB-UniRule"/>
</dbReference>
<comment type="subcellular location">
    <subcellularLocation>
        <location evidence="9">Cell membrane</location>
        <topology evidence="9">Single-pass membrane protein</topology>
    </subcellularLocation>
    <subcellularLocation>
        <location evidence="1">Membrane</location>
    </subcellularLocation>
</comment>
<evidence type="ECO:0000256" key="2">
    <source>
        <dbReference type="ARBA" id="ARBA00022448"/>
    </source>
</evidence>
<dbReference type="GO" id="GO:0009306">
    <property type="term" value="P:protein secretion"/>
    <property type="evidence" value="ECO:0007669"/>
    <property type="project" value="UniProtKB-UniRule"/>
</dbReference>
<evidence type="ECO:0000256" key="1">
    <source>
        <dbReference type="ARBA" id="ARBA00004370"/>
    </source>
</evidence>
<feature type="transmembrane region" description="Helical" evidence="9">
    <location>
        <begin position="30"/>
        <end position="52"/>
    </location>
</feature>
<keyword evidence="4 9" id="KW-0812">Transmembrane</keyword>
<evidence type="ECO:0000256" key="8">
    <source>
        <dbReference type="ARBA" id="ARBA00023136"/>
    </source>
</evidence>
<dbReference type="GO" id="GO:0065002">
    <property type="term" value="P:intracellular protein transmembrane transport"/>
    <property type="evidence" value="ECO:0007669"/>
    <property type="project" value="UniProtKB-UniRule"/>
</dbReference>
<keyword evidence="7 9" id="KW-0811">Translocation</keyword>
<dbReference type="InterPro" id="IPR038379">
    <property type="entry name" value="SecE_sf"/>
</dbReference>
<keyword evidence="3 9" id="KW-1003">Cell membrane</keyword>
<keyword evidence="2 9" id="KW-0813">Transport</keyword>
<dbReference type="AlphaFoldDB" id="A0A2D3WL95"/>
<dbReference type="HAMAP" id="MF_00422">
    <property type="entry name" value="SecE"/>
    <property type="match status" value="1"/>
</dbReference>
<dbReference type="GO" id="GO:0006605">
    <property type="term" value="P:protein targeting"/>
    <property type="evidence" value="ECO:0007669"/>
    <property type="project" value="UniProtKB-UniRule"/>
</dbReference>
<gene>
    <name evidence="9" type="primary">secE</name>
    <name evidence="10" type="ORF">CFH83_02770</name>
</gene>
<comment type="function">
    <text evidence="9">Essential subunit of the Sec protein translocation channel SecYEG. Clamps together the 2 halves of SecY. May contact the channel plug during translocation.</text>
</comment>
<dbReference type="OMA" id="DWILFHS"/>
<dbReference type="PANTHER" id="PTHR33910:SF1">
    <property type="entry name" value="PROTEIN TRANSLOCASE SUBUNIT SECE"/>
    <property type="match status" value="1"/>
</dbReference>
<dbReference type="InterPro" id="IPR005807">
    <property type="entry name" value="SecE_bac"/>
</dbReference>
<dbReference type="InterPro" id="IPR001901">
    <property type="entry name" value="Translocase_SecE/Sec61-g"/>
</dbReference>
<comment type="similarity">
    <text evidence="9">Belongs to the SecE/SEC61-gamma family.</text>
</comment>
<keyword evidence="5 9" id="KW-0653">Protein transport</keyword>
<sequence>MKNTLSQTIHNAKMELAKVIFPTKPQVKQAFIAVIAVVTFVVLFLALVDFIMSSTVSAILS</sequence>
<reference evidence="10 11" key="1">
    <citation type="journal article" date="2017" name="Front. Microbiol.">
        <title>Comparative Genomic Analysis of the Class Epsilonproteobacteria and Proposed Reclassification to Epsilonbacteraeota (phyl. nov.).</title>
        <authorList>
            <person name="Waite D.W."/>
            <person name="Vanwonterghem I."/>
            <person name="Rinke C."/>
            <person name="Parks D.H."/>
            <person name="Zhang Y."/>
            <person name="Takai K."/>
            <person name="Sievert S.M."/>
            <person name="Simon J."/>
            <person name="Campbell B.J."/>
            <person name="Hanson T.E."/>
            <person name="Woyke T."/>
            <person name="Klotz M.G."/>
            <person name="Hugenholtz P."/>
        </authorList>
    </citation>
    <scope>NUCLEOTIDE SEQUENCE [LARGE SCALE GENOMIC DNA]</scope>
    <source>
        <strain evidence="10">UBA12443</strain>
    </source>
</reference>
<accession>A0A2D3WL95</accession>
<evidence type="ECO:0000256" key="5">
    <source>
        <dbReference type="ARBA" id="ARBA00022927"/>
    </source>
</evidence>
<protein>
    <recommendedName>
        <fullName evidence="9">Protein translocase subunit SecE</fullName>
    </recommendedName>
</protein>
<keyword evidence="6 9" id="KW-1133">Transmembrane helix</keyword>
<dbReference type="Proteomes" id="UP000228859">
    <property type="component" value="Unassembled WGS sequence"/>
</dbReference>
<comment type="subunit">
    <text evidence="9">Component of the Sec protein translocase complex. Heterotrimer consisting of SecY, SecE and SecG subunits. The heterotrimers can form oligomers, although 1 heterotrimer is thought to be able to translocate proteins. Interacts with the ribosome. Interacts with SecDF, and other proteins may be involved. Interacts with SecA.</text>
</comment>
<evidence type="ECO:0000313" key="10">
    <source>
        <dbReference type="EMBL" id="DAB39076.1"/>
    </source>
</evidence>
<evidence type="ECO:0000313" key="11">
    <source>
        <dbReference type="Proteomes" id="UP000228859"/>
    </source>
</evidence>
<comment type="caution">
    <text evidence="10">The sequence shown here is derived from an EMBL/GenBank/DDBJ whole genome shotgun (WGS) entry which is preliminary data.</text>
</comment>
<evidence type="ECO:0000256" key="3">
    <source>
        <dbReference type="ARBA" id="ARBA00022475"/>
    </source>
</evidence>
<dbReference type="RefSeq" id="WP_013461133.1">
    <property type="nucleotide sequence ID" value="NZ_DLUI01000044.1"/>
</dbReference>
<evidence type="ECO:0000256" key="4">
    <source>
        <dbReference type="ARBA" id="ARBA00022692"/>
    </source>
</evidence>
<organism evidence="10 11">
    <name type="scientific">Sulfuricurvum kujiense</name>
    <dbReference type="NCBI Taxonomy" id="148813"/>
    <lineage>
        <taxon>Bacteria</taxon>
        <taxon>Pseudomonadati</taxon>
        <taxon>Campylobacterota</taxon>
        <taxon>Epsilonproteobacteria</taxon>
        <taxon>Campylobacterales</taxon>
        <taxon>Sulfurimonadaceae</taxon>
        <taxon>Sulfuricurvum</taxon>
    </lineage>
</organism>